<dbReference type="Proteomes" id="UP000054721">
    <property type="component" value="Unassembled WGS sequence"/>
</dbReference>
<organism evidence="1 2">
    <name type="scientific">Trichinella nativa</name>
    <dbReference type="NCBI Taxonomy" id="6335"/>
    <lineage>
        <taxon>Eukaryota</taxon>
        <taxon>Metazoa</taxon>
        <taxon>Ecdysozoa</taxon>
        <taxon>Nematoda</taxon>
        <taxon>Enoplea</taxon>
        <taxon>Dorylaimia</taxon>
        <taxon>Trichinellida</taxon>
        <taxon>Trichinellidae</taxon>
        <taxon>Trichinella</taxon>
    </lineage>
</organism>
<protein>
    <submittedName>
        <fullName evidence="1">Uncharacterized protein</fullName>
    </submittedName>
</protein>
<evidence type="ECO:0000313" key="2">
    <source>
        <dbReference type="Proteomes" id="UP000054721"/>
    </source>
</evidence>
<dbReference type="AlphaFoldDB" id="A0A0V1LTM3"/>
<dbReference type="OrthoDB" id="10290019at2759"/>
<sequence>MPRLYDRQMSTVTQDVTMVLLALETRTRESQLITQCCRSTVPIVVYIYAVVLSNEYRTCGDGAIQPCV</sequence>
<reference evidence="1 2" key="1">
    <citation type="submission" date="2015-05" db="EMBL/GenBank/DDBJ databases">
        <title>Evolution of Trichinella species and genotypes.</title>
        <authorList>
            <person name="Korhonen P.K."/>
            <person name="Edoardo P."/>
            <person name="Giuseppe L.R."/>
            <person name="Gasser R.B."/>
        </authorList>
    </citation>
    <scope>NUCLEOTIDE SEQUENCE [LARGE SCALE GENOMIC DNA]</scope>
    <source>
        <strain evidence="1">ISS10</strain>
    </source>
</reference>
<evidence type="ECO:0000313" key="1">
    <source>
        <dbReference type="EMBL" id="KRZ62851.1"/>
    </source>
</evidence>
<keyword evidence="2" id="KW-1185">Reference proteome</keyword>
<proteinExistence type="predicted"/>
<comment type="caution">
    <text evidence="1">The sequence shown here is derived from an EMBL/GenBank/DDBJ whole genome shotgun (WGS) entry which is preliminary data.</text>
</comment>
<gene>
    <name evidence="1" type="ORF">T02_1448</name>
</gene>
<name>A0A0V1LTM3_9BILA</name>
<dbReference type="EMBL" id="JYDW01000005">
    <property type="protein sequence ID" value="KRZ62851.1"/>
    <property type="molecule type" value="Genomic_DNA"/>
</dbReference>
<accession>A0A0V1LTM3</accession>